<accession>A0ABV9FPK8</accession>
<evidence type="ECO:0000313" key="2">
    <source>
        <dbReference type="EMBL" id="MFC4602169.1"/>
    </source>
</evidence>
<feature type="region of interest" description="Disordered" evidence="1">
    <location>
        <begin position="75"/>
        <end position="94"/>
    </location>
</feature>
<sequence>MNTTLYLDGIGGSMYPVPQSGWVTLTDNGACFNSYWPGNAPTGYSSHPWMPTTDGAHTISVTHGGKTVSETVMVGPAPDGAPVPTPEAPGCGSGSLDAVGLGSLDGLGSLGSIGF</sequence>
<name>A0ABV9FPK8_9NOCA</name>
<dbReference type="RefSeq" id="WP_378413118.1">
    <property type="nucleotide sequence ID" value="NZ_JBHSFO010000001.1"/>
</dbReference>
<evidence type="ECO:0000313" key="3">
    <source>
        <dbReference type="Proteomes" id="UP001595914"/>
    </source>
</evidence>
<evidence type="ECO:0000256" key="1">
    <source>
        <dbReference type="SAM" id="MobiDB-lite"/>
    </source>
</evidence>
<dbReference type="EMBL" id="JBHSFO010000001">
    <property type="protein sequence ID" value="MFC4602169.1"/>
    <property type="molecule type" value="Genomic_DNA"/>
</dbReference>
<protein>
    <submittedName>
        <fullName evidence="2">Uncharacterized protein</fullName>
    </submittedName>
</protein>
<keyword evidence="3" id="KW-1185">Reference proteome</keyword>
<reference evidence="3" key="1">
    <citation type="journal article" date="2019" name="Int. J. Syst. Evol. Microbiol.">
        <title>The Global Catalogue of Microorganisms (GCM) 10K type strain sequencing project: providing services to taxonomists for standard genome sequencing and annotation.</title>
        <authorList>
            <consortium name="The Broad Institute Genomics Platform"/>
            <consortium name="The Broad Institute Genome Sequencing Center for Infectious Disease"/>
            <person name="Wu L."/>
            <person name="Ma J."/>
        </authorList>
    </citation>
    <scope>NUCLEOTIDE SEQUENCE [LARGE SCALE GENOMIC DNA]</scope>
    <source>
        <strain evidence="3">CCUG 54520</strain>
    </source>
</reference>
<organism evidence="2 3">
    <name type="scientific">Rhodococcus kronopolitis</name>
    <dbReference type="NCBI Taxonomy" id="1460226"/>
    <lineage>
        <taxon>Bacteria</taxon>
        <taxon>Bacillati</taxon>
        <taxon>Actinomycetota</taxon>
        <taxon>Actinomycetes</taxon>
        <taxon>Mycobacteriales</taxon>
        <taxon>Nocardiaceae</taxon>
        <taxon>Rhodococcus</taxon>
    </lineage>
</organism>
<gene>
    <name evidence="2" type="ORF">ACFO6S_00510</name>
</gene>
<comment type="caution">
    <text evidence="2">The sequence shown here is derived from an EMBL/GenBank/DDBJ whole genome shotgun (WGS) entry which is preliminary data.</text>
</comment>
<proteinExistence type="predicted"/>
<dbReference type="Proteomes" id="UP001595914">
    <property type="component" value="Unassembled WGS sequence"/>
</dbReference>